<evidence type="ECO:0000256" key="3">
    <source>
        <dbReference type="ARBA" id="ARBA00022748"/>
    </source>
</evidence>
<keyword evidence="3" id="KW-0201">Cytochrome c-type biogenesis</keyword>
<comment type="caution">
    <text evidence="8">The sequence shown here is derived from an EMBL/GenBank/DDBJ whole genome shotgun (WGS) entry which is preliminary data.</text>
</comment>
<keyword evidence="4 6" id="KW-1133">Transmembrane helix</keyword>
<evidence type="ECO:0000313" key="8">
    <source>
        <dbReference type="EMBL" id="GGE38429.1"/>
    </source>
</evidence>
<keyword evidence="2 6" id="KW-0812">Transmembrane</keyword>
<feature type="transmembrane region" description="Helical" evidence="6">
    <location>
        <begin position="124"/>
        <end position="146"/>
    </location>
</feature>
<keyword evidence="9" id="KW-1185">Reference proteome</keyword>
<evidence type="ECO:0000256" key="1">
    <source>
        <dbReference type="ARBA" id="ARBA00004141"/>
    </source>
</evidence>
<name>A0A8J2VXB3_9BACL</name>
<dbReference type="InterPro" id="IPR023494">
    <property type="entry name" value="Cyt_c_bgen_Ccs1/CcsB/ResB"/>
</dbReference>
<dbReference type="GO" id="GO:0016020">
    <property type="term" value="C:membrane"/>
    <property type="evidence" value="ECO:0007669"/>
    <property type="project" value="UniProtKB-SubCell"/>
</dbReference>
<evidence type="ECO:0000256" key="5">
    <source>
        <dbReference type="ARBA" id="ARBA00023136"/>
    </source>
</evidence>
<dbReference type="Proteomes" id="UP000628775">
    <property type="component" value="Unassembled WGS sequence"/>
</dbReference>
<dbReference type="GO" id="GO:0017004">
    <property type="term" value="P:cytochrome complex assembly"/>
    <property type="evidence" value="ECO:0007669"/>
    <property type="project" value="UniProtKB-KW"/>
</dbReference>
<proteinExistence type="predicted"/>
<dbReference type="PANTHER" id="PTHR31566">
    <property type="entry name" value="CYTOCHROME C BIOGENESIS PROTEIN CCS1, CHLOROPLASTIC"/>
    <property type="match status" value="1"/>
</dbReference>
<evidence type="ECO:0000313" key="9">
    <source>
        <dbReference type="Proteomes" id="UP000628775"/>
    </source>
</evidence>
<dbReference type="AlphaFoldDB" id="A0A8J2VXB3"/>
<evidence type="ECO:0000256" key="2">
    <source>
        <dbReference type="ARBA" id="ARBA00022692"/>
    </source>
</evidence>
<dbReference type="RefSeq" id="WP_188692008.1">
    <property type="nucleotide sequence ID" value="NZ_BMIR01000006.1"/>
</dbReference>
<dbReference type="EMBL" id="BMIR01000006">
    <property type="protein sequence ID" value="GGE38429.1"/>
    <property type="molecule type" value="Genomic_DNA"/>
</dbReference>
<sequence>MSQEIICECGHKNPEGTILCEACGKPLQEDNPKQLLNMRYEGSARRSQTYNRTAIDKIWNYLSSVKVGVTLIILVLIAIAIGTIFPQNIYIPAGADPDTFYKDQYGVLGQIYKTLGFDNLYKSWWFIILIGLLGASIVVASLDRFFPLHRALKNQKVTRHERFMKKQRLFGTTPTTKGEEQLQKAEQALKEKKYKVSREKGALLAEKGRFSRWGPYVNHIGLMVVLIAAVLRFIPGMYVNETMWIREGETKALPGTHNEYYITNHKFILTTYNKQDPQYKQAIKENGSIVKSYQSDVTLFKPEGQSVLGATPKLKKLRDDQIKVNSPLEFAGYQVFQADYRLNELYKMNFTLTDQSEKKTFGKLSVNLYNPKENYDLGHGYKVKLTYYFPDFYFDDNGDPATKSDTPNNPAFIFDVTTPDKPKGETSFVAIKTNQAISKDNQYKLTFAGLDTRNVSGLIVKRDFTVWIFFVGAMIFLLGVVQGMYWQHRRIWLRKINGELWLSAHTNKNWHGIKKDIAYLTDSLGIPEPVDQLEQKVVTEERRKHS</sequence>
<reference evidence="8" key="2">
    <citation type="submission" date="2020-09" db="EMBL/GenBank/DDBJ databases">
        <authorList>
            <person name="Sun Q."/>
            <person name="Zhou Y."/>
        </authorList>
    </citation>
    <scope>NUCLEOTIDE SEQUENCE</scope>
    <source>
        <strain evidence="8">CGMCC 1.15371</strain>
    </source>
</reference>
<evidence type="ECO:0000256" key="4">
    <source>
        <dbReference type="ARBA" id="ARBA00022989"/>
    </source>
</evidence>
<dbReference type="PANTHER" id="PTHR31566:SF0">
    <property type="entry name" value="CYTOCHROME C BIOGENESIS PROTEIN CCS1, CHLOROPLASTIC"/>
    <property type="match status" value="1"/>
</dbReference>
<reference evidence="8" key="1">
    <citation type="journal article" date="2014" name="Int. J. Syst. Evol. Microbiol.">
        <title>Complete genome sequence of Corynebacterium casei LMG S-19264T (=DSM 44701T), isolated from a smear-ripened cheese.</title>
        <authorList>
            <consortium name="US DOE Joint Genome Institute (JGI-PGF)"/>
            <person name="Walter F."/>
            <person name="Albersmeier A."/>
            <person name="Kalinowski J."/>
            <person name="Ruckert C."/>
        </authorList>
    </citation>
    <scope>NUCLEOTIDE SEQUENCE</scope>
    <source>
        <strain evidence="8">CGMCC 1.15371</strain>
    </source>
</reference>
<feature type="transmembrane region" description="Helical" evidence="6">
    <location>
        <begin position="464"/>
        <end position="486"/>
    </location>
</feature>
<comment type="subcellular location">
    <subcellularLocation>
        <location evidence="1">Membrane</location>
        <topology evidence="1">Multi-pass membrane protein</topology>
    </subcellularLocation>
</comment>
<feature type="transmembrane region" description="Helical" evidence="6">
    <location>
        <begin position="67"/>
        <end position="85"/>
    </location>
</feature>
<dbReference type="InterPro" id="IPR007816">
    <property type="entry name" value="ResB-like_domain"/>
</dbReference>
<organism evidence="8 9">
    <name type="scientific">Pullulanibacillus camelliae</name>
    <dbReference type="NCBI Taxonomy" id="1707096"/>
    <lineage>
        <taxon>Bacteria</taxon>
        <taxon>Bacillati</taxon>
        <taxon>Bacillota</taxon>
        <taxon>Bacilli</taxon>
        <taxon>Bacillales</taxon>
        <taxon>Sporolactobacillaceae</taxon>
        <taxon>Pullulanibacillus</taxon>
    </lineage>
</organism>
<evidence type="ECO:0000259" key="7">
    <source>
        <dbReference type="Pfam" id="PF05140"/>
    </source>
</evidence>
<keyword evidence="5 6" id="KW-0472">Membrane</keyword>
<protein>
    <submittedName>
        <fullName evidence="8">Cytochrome c biogenesis protein ResB</fullName>
    </submittedName>
</protein>
<dbReference type="Pfam" id="PF05140">
    <property type="entry name" value="ResB"/>
    <property type="match status" value="1"/>
</dbReference>
<feature type="domain" description="ResB-like" evidence="7">
    <location>
        <begin position="65"/>
        <end position="517"/>
    </location>
</feature>
<evidence type="ECO:0000256" key="6">
    <source>
        <dbReference type="SAM" id="Phobius"/>
    </source>
</evidence>
<feature type="transmembrane region" description="Helical" evidence="6">
    <location>
        <begin position="216"/>
        <end position="234"/>
    </location>
</feature>
<gene>
    <name evidence="8" type="primary">resB</name>
    <name evidence="8" type="ORF">GCM10011391_16550</name>
</gene>
<accession>A0A8J2VXB3</accession>